<evidence type="ECO:0000256" key="4">
    <source>
        <dbReference type="ARBA" id="ARBA00023224"/>
    </source>
</evidence>
<evidence type="ECO:0000256" key="8">
    <source>
        <dbReference type="SAM" id="Phobius"/>
    </source>
</evidence>
<dbReference type="CDD" id="cd06225">
    <property type="entry name" value="HAMP"/>
    <property type="match status" value="1"/>
</dbReference>
<evidence type="ECO:0000313" key="11">
    <source>
        <dbReference type="EMBL" id="MFD1224035.1"/>
    </source>
</evidence>
<dbReference type="PROSITE" id="PS50111">
    <property type="entry name" value="CHEMOTAXIS_TRANSDUC_2"/>
    <property type="match status" value="1"/>
</dbReference>
<dbReference type="RefSeq" id="WP_079914584.1">
    <property type="nucleotide sequence ID" value="NZ_BAABJG010000017.1"/>
</dbReference>
<evidence type="ECO:0000259" key="9">
    <source>
        <dbReference type="PROSITE" id="PS50111"/>
    </source>
</evidence>
<dbReference type="Pfam" id="PF00672">
    <property type="entry name" value="HAMP"/>
    <property type="match status" value="1"/>
</dbReference>
<feature type="domain" description="HAMP" evidence="10">
    <location>
        <begin position="235"/>
        <end position="288"/>
    </location>
</feature>
<feature type="transmembrane region" description="Helical" evidence="8">
    <location>
        <begin position="211"/>
        <end position="234"/>
    </location>
</feature>
<keyword evidence="4 6" id="KW-0807">Transducer</keyword>
<keyword evidence="2" id="KW-1003">Cell membrane</keyword>
<organism evidence="11 12">
    <name type="scientific">Paenibacillus vulneris</name>
    <dbReference type="NCBI Taxonomy" id="1133364"/>
    <lineage>
        <taxon>Bacteria</taxon>
        <taxon>Bacillati</taxon>
        <taxon>Bacillota</taxon>
        <taxon>Bacilli</taxon>
        <taxon>Bacillales</taxon>
        <taxon>Paenibacillaceae</taxon>
        <taxon>Paenibacillus</taxon>
    </lineage>
</organism>
<dbReference type="SMART" id="SM00283">
    <property type="entry name" value="MA"/>
    <property type="match status" value="1"/>
</dbReference>
<dbReference type="Gene3D" id="1.10.287.950">
    <property type="entry name" value="Methyl-accepting chemotaxis protein"/>
    <property type="match status" value="1"/>
</dbReference>
<dbReference type="InterPro" id="IPR004090">
    <property type="entry name" value="Chemotax_Me-accpt_rcpt"/>
</dbReference>
<comment type="similarity">
    <text evidence="5">Belongs to the methyl-accepting chemotaxis (MCP) protein family.</text>
</comment>
<evidence type="ECO:0000256" key="3">
    <source>
        <dbReference type="ARBA" id="ARBA00023136"/>
    </source>
</evidence>
<dbReference type="Pfam" id="PF12729">
    <property type="entry name" value="4HB_MCP_1"/>
    <property type="match status" value="1"/>
</dbReference>
<evidence type="ECO:0000256" key="5">
    <source>
        <dbReference type="ARBA" id="ARBA00029447"/>
    </source>
</evidence>
<evidence type="ECO:0000259" key="10">
    <source>
        <dbReference type="PROSITE" id="PS50885"/>
    </source>
</evidence>
<feature type="domain" description="Methyl-accepting transducer" evidence="9">
    <location>
        <begin position="307"/>
        <end position="543"/>
    </location>
</feature>
<keyword evidence="7" id="KW-0175">Coiled coil</keyword>
<dbReference type="PRINTS" id="PR00260">
    <property type="entry name" value="CHEMTRNSDUCR"/>
</dbReference>
<keyword evidence="12" id="KW-1185">Reference proteome</keyword>
<comment type="caution">
    <text evidence="11">The sequence shown here is derived from an EMBL/GenBank/DDBJ whole genome shotgun (WGS) entry which is preliminary data.</text>
</comment>
<keyword evidence="8" id="KW-1133">Transmembrane helix</keyword>
<keyword evidence="8" id="KW-0812">Transmembrane</keyword>
<dbReference type="PANTHER" id="PTHR32089">
    <property type="entry name" value="METHYL-ACCEPTING CHEMOTAXIS PROTEIN MCPB"/>
    <property type="match status" value="1"/>
</dbReference>
<evidence type="ECO:0000256" key="2">
    <source>
        <dbReference type="ARBA" id="ARBA00022475"/>
    </source>
</evidence>
<keyword evidence="3 8" id="KW-0472">Membrane</keyword>
<dbReference type="CDD" id="cd11386">
    <property type="entry name" value="MCP_signal"/>
    <property type="match status" value="1"/>
</dbReference>
<dbReference type="Pfam" id="PF00015">
    <property type="entry name" value="MCPsignal"/>
    <property type="match status" value="1"/>
</dbReference>
<gene>
    <name evidence="11" type="ORF">ACFQ4B_28330</name>
</gene>
<feature type="transmembrane region" description="Helical" evidence="8">
    <location>
        <begin position="25"/>
        <end position="45"/>
    </location>
</feature>
<dbReference type="SUPFAM" id="SSF58104">
    <property type="entry name" value="Methyl-accepting chemotaxis protein (MCP) signaling domain"/>
    <property type="match status" value="1"/>
</dbReference>
<name>A0ABW3UWQ3_9BACL</name>
<dbReference type="Proteomes" id="UP001597180">
    <property type="component" value="Unassembled WGS sequence"/>
</dbReference>
<dbReference type="EMBL" id="JBHTLU010000041">
    <property type="protein sequence ID" value="MFD1224035.1"/>
    <property type="molecule type" value="Genomic_DNA"/>
</dbReference>
<evidence type="ECO:0000313" key="12">
    <source>
        <dbReference type="Proteomes" id="UP001597180"/>
    </source>
</evidence>
<feature type="coiled-coil region" evidence="7">
    <location>
        <begin position="567"/>
        <end position="594"/>
    </location>
</feature>
<sequence length="594" mass="64641">MKGKAKEWIRDVIGKLSQLSLHKKLLVSFLVVLLLLSVLSVTALIQMNTMGQKSKQMTQKGLPSVVMLGNLNHDIKELDDLILRIQLNMPEKSSGDMSSMDITDEVLTQPDKAKALFSEIKSKTKTLEQLAITEKDVTLLKLFSKQWESYENLFPAILSAAQQHSPDGMRLIQQADEFISGCSMIIDVLTRNIQAHADEWSGELEDSNRTGVTWVIVLSVLAILAGLAISFVMAQHVSKPLKEMSRAAKRISEGDLSEKSVALNRSDEIGELSAAFVQMTDNMRTMIETINEHAQLVTVSAEQLKSSSGEMQHASVEIASTVKEVATGADQQTLTMEETSRSMEEVGQGISRMAESASSIAESVEWTKQQAESGEAFVQNTVNQMQSIHSSVHHTDQVIEMLEVKSHQIGSILQAIQEIAAQTNLLALNAAIEAARAGEQGRGFAVVAAEVRKLAEQSGSSSDEIAKLLHEIQSSIQESGEAMGKVKDEVQMGIELVKETEQNFNHILVSTSQIASQIQEMAATSEEISAGAQQITAAVQQVAYIAKETASSTQNVSASATGQLQTTEELQTSAQSLSNMAEELQQLLSQFKTA</sequence>
<dbReference type="SMART" id="SM00304">
    <property type="entry name" value="HAMP"/>
    <property type="match status" value="2"/>
</dbReference>
<accession>A0ABW3UWQ3</accession>
<reference evidence="12" key="1">
    <citation type="journal article" date="2019" name="Int. J. Syst. Evol. Microbiol.">
        <title>The Global Catalogue of Microorganisms (GCM) 10K type strain sequencing project: providing services to taxonomists for standard genome sequencing and annotation.</title>
        <authorList>
            <consortium name="The Broad Institute Genomics Platform"/>
            <consortium name="The Broad Institute Genome Sequencing Center for Infectious Disease"/>
            <person name="Wu L."/>
            <person name="Ma J."/>
        </authorList>
    </citation>
    <scope>NUCLEOTIDE SEQUENCE [LARGE SCALE GENOMIC DNA]</scope>
    <source>
        <strain evidence="12">CCUG 53270</strain>
    </source>
</reference>
<dbReference type="PROSITE" id="PS50885">
    <property type="entry name" value="HAMP"/>
    <property type="match status" value="1"/>
</dbReference>
<protein>
    <submittedName>
        <fullName evidence="11">Methyl-accepting chemotaxis protein</fullName>
    </submittedName>
</protein>
<evidence type="ECO:0000256" key="7">
    <source>
        <dbReference type="SAM" id="Coils"/>
    </source>
</evidence>
<dbReference type="InterPro" id="IPR004089">
    <property type="entry name" value="MCPsignal_dom"/>
</dbReference>
<comment type="subcellular location">
    <subcellularLocation>
        <location evidence="1">Cell membrane</location>
    </subcellularLocation>
</comment>
<evidence type="ECO:0000256" key="1">
    <source>
        <dbReference type="ARBA" id="ARBA00004236"/>
    </source>
</evidence>
<dbReference type="InterPro" id="IPR024478">
    <property type="entry name" value="HlyB_4HB_MCP"/>
</dbReference>
<evidence type="ECO:0000256" key="6">
    <source>
        <dbReference type="PROSITE-ProRule" id="PRU00284"/>
    </source>
</evidence>
<proteinExistence type="inferred from homology"/>
<dbReference type="Gene3D" id="6.10.340.10">
    <property type="match status" value="1"/>
</dbReference>
<dbReference type="InterPro" id="IPR003660">
    <property type="entry name" value="HAMP_dom"/>
</dbReference>
<dbReference type="PANTHER" id="PTHR32089:SF114">
    <property type="entry name" value="METHYL-ACCEPTING CHEMOTAXIS PROTEIN MCPB"/>
    <property type="match status" value="1"/>
</dbReference>